<protein>
    <submittedName>
        <fullName evidence="1">Uncharacterized protein</fullName>
    </submittedName>
</protein>
<sequence length="95" mass="11064">MESMTSYFILLESGQPLKNSDFSPELREEKKVIAVQFKTSGDKKRRTQHFLQESKGTYLEVLSFESGQPLKNSDFTLELHVEKPVTTQRKKIRKN</sequence>
<keyword evidence="2" id="KW-1185">Reference proteome</keyword>
<name>A0A8X6Q3I2_NEPPI</name>
<dbReference type="AlphaFoldDB" id="A0A8X6Q3I2"/>
<dbReference type="Proteomes" id="UP000887013">
    <property type="component" value="Unassembled WGS sequence"/>
</dbReference>
<dbReference type="EMBL" id="BMAW01076161">
    <property type="protein sequence ID" value="GFU00210.1"/>
    <property type="molecule type" value="Genomic_DNA"/>
</dbReference>
<proteinExistence type="predicted"/>
<gene>
    <name evidence="1" type="ORF">NPIL_102151</name>
</gene>
<accession>A0A8X6Q3I2</accession>
<evidence type="ECO:0000313" key="2">
    <source>
        <dbReference type="Proteomes" id="UP000887013"/>
    </source>
</evidence>
<evidence type="ECO:0000313" key="1">
    <source>
        <dbReference type="EMBL" id="GFU00210.1"/>
    </source>
</evidence>
<reference evidence="1" key="1">
    <citation type="submission" date="2020-08" db="EMBL/GenBank/DDBJ databases">
        <title>Multicomponent nature underlies the extraordinary mechanical properties of spider dragline silk.</title>
        <authorList>
            <person name="Kono N."/>
            <person name="Nakamura H."/>
            <person name="Mori M."/>
            <person name="Yoshida Y."/>
            <person name="Ohtoshi R."/>
            <person name="Malay A.D."/>
            <person name="Moran D.A.P."/>
            <person name="Tomita M."/>
            <person name="Numata K."/>
            <person name="Arakawa K."/>
        </authorList>
    </citation>
    <scope>NUCLEOTIDE SEQUENCE</scope>
</reference>
<comment type="caution">
    <text evidence="1">The sequence shown here is derived from an EMBL/GenBank/DDBJ whole genome shotgun (WGS) entry which is preliminary data.</text>
</comment>
<organism evidence="1 2">
    <name type="scientific">Nephila pilipes</name>
    <name type="common">Giant wood spider</name>
    <name type="synonym">Nephila maculata</name>
    <dbReference type="NCBI Taxonomy" id="299642"/>
    <lineage>
        <taxon>Eukaryota</taxon>
        <taxon>Metazoa</taxon>
        <taxon>Ecdysozoa</taxon>
        <taxon>Arthropoda</taxon>
        <taxon>Chelicerata</taxon>
        <taxon>Arachnida</taxon>
        <taxon>Araneae</taxon>
        <taxon>Araneomorphae</taxon>
        <taxon>Entelegynae</taxon>
        <taxon>Araneoidea</taxon>
        <taxon>Nephilidae</taxon>
        <taxon>Nephila</taxon>
    </lineage>
</organism>